<dbReference type="AlphaFoldDB" id="A0AA35Z380"/>
<name>A0AA35Z380_LACSI</name>
<organism evidence="2 3">
    <name type="scientific">Lactuca saligna</name>
    <name type="common">Willowleaf lettuce</name>
    <dbReference type="NCBI Taxonomy" id="75948"/>
    <lineage>
        <taxon>Eukaryota</taxon>
        <taxon>Viridiplantae</taxon>
        <taxon>Streptophyta</taxon>
        <taxon>Embryophyta</taxon>
        <taxon>Tracheophyta</taxon>
        <taxon>Spermatophyta</taxon>
        <taxon>Magnoliopsida</taxon>
        <taxon>eudicotyledons</taxon>
        <taxon>Gunneridae</taxon>
        <taxon>Pentapetalae</taxon>
        <taxon>asterids</taxon>
        <taxon>campanulids</taxon>
        <taxon>Asterales</taxon>
        <taxon>Asteraceae</taxon>
        <taxon>Cichorioideae</taxon>
        <taxon>Cichorieae</taxon>
        <taxon>Lactucinae</taxon>
        <taxon>Lactuca</taxon>
    </lineage>
</organism>
<feature type="compositionally biased region" description="Basic residues" evidence="1">
    <location>
        <begin position="68"/>
        <end position="85"/>
    </location>
</feature>
<gene>
    <name evidence="2" type="ORF">LSALG_LOCUS24557</name>
</gene>
<dbReference type="PANTHER" id="PTHR34835">
    <property type="entry name" value="OS07G0283600 PROTEIN-RELATED"/>
    <property type="match status" value="1"/>
</dbReference>
<feature type="region of interest" description="Disordered" evidence="1">
    <location>
        <begin position="64"/>
        <end position="117"/>
    </location>
</feature>
<feature type="compositionally biased region" description="Acidic residues" evidence="1">
    <location>
        <begin position="106"/>
        <end position="117"/>
    </location>
</feature>
<keyword evidence="3" id="KW-1185">Reference proteome</keyword>
<dbReference type="Proteomes" id="UP001177003">
    <property type="component" value="Chromosome 5"/>
</dbReference>
<feature type="compositionally biased region" description="Low complexity" evidence="1">
    <location>
        <begin position="88"/>
        <end position="105"/>
    </location>
</feature>
<reference evidence="2" key="1">
    <citation type="submission" date="2023-04" db="EMBL/GenBank/DDBJ databases">
        <authorList>
            <person name="Vijverberg K."/>
            <person name="Xiong W."/>
            <person name="Schranz E."/>
        </authorList>
    </citation>
    <scope>NUCLEOTIDE SEQUENCE</scope>
</reference>
<sequence>MAHSTDSDSDFVSTAVPTKKVQTNATVRKTGKEIYIDIAKKVQTNATVRKTGKEIYIDIDSASQDRVKKAKNTKKKKILEKKKRHYVSDSSSLQSETSESETSTTDSDEYDDESDEEIYVKKRTSDRKYVEGVTKIKEAKRKRNNRDNRAAVKKQKTVKEQKTVKDILKELPSINTRSTPGLMTDAVSSLTSEQKDWVKRMGFKAFLKINIKSIPLKLCHFVLKHYDEGTNSILIKGKRIKITKEKIHKVFGLPKTGKSLFDLHKVSEDHQVFDGWMKELEGWKGKCNKLQEDYSKIRTSGFEFQAGFHSFIC</sequence>
<proteinExistence type="predicted"/>
<evidence type="ECO:0000313" key="2">
    <source>
        <dbReference type="EMBL" id="CAI9285068.1"/>
    </source>
</evidence>
<evidence type="ECO:0000313" key="3">
    <source>
        <dbReference type="Proteomes" id="UP001177003"/>
    </source>
</evidence>
<evidence type="ECO:0000256" key="1">
    <source>
        <dbReference type="SAM" id="MobiDB-lite"/>
    </source>
</evidence>
<protein>
    <submittedName>
        <fullName evidence="2">Uncharacterized protein</fullName>
    </submittedName>
</protein>
<dbReference type="PANTHER" id="PTHR34835:SF90">
    <property type="entry name" value="AMINOTRANSFERASE-LIKE PLANT MOBILE DOMAIN-CONTAINING PROTEIN"/>
    <property type="match status" value="1"/>
</dbReference>
<accession>A0AA35Z380</accession>
<dbReference type="EMBL" id="OX465081">
    <property type="protein sequence ID" value="CAI9285068.1"/>
    <property type="molecule type" value="Genomic_DNA"/>
</dbReference>